<comment type="subcellular location">
    <subcellularLocation>
        <location evidence="1">Golgi apparatus</location>
        <location evidence="1">trans-Golgi network membrane</location>
        <topology evidence="1">Multi-pass membrane protein</topology>
    </subcellularLocation>
    <subcellularLocation>
        <location evidence="15">Membrane</location>
    </subcellularLocation>
</comment>
<dbReference type="PROSITE" id="PS50846">
    <property type="entry name" value="HMA_2"/>
    <property type="match status" value="4"/>
</dbReference>
<dbReference type="InterPro" id="IPR036412">
    <property type="entry name" value="HAD-like_sf"/>
</dbReference>
<dbReference type="GO" id="GO:0005802">
    <property type="term" value="C:trans-Golgi network"/>
    <property type="evidence" value="ECO:0007669"/>
    <property type="project" value="UniProtKB-ARBA"/>
</dbReference>
<evidence type="ECO:0000256" key="14">
    <source>
        <dbReference type="ARBA" id="ARBA00023136"/>
    </source>
</evidence>
<evidence type="ECO:0000256" key="7">
    <source>
        <dbReference type="ARBA" id="ARBA00022741"/>
    </source>
</evidence>
<evidence type="ECO:0000259" key="17">
    <source>
        <dbReference type="PROSITE" id="PS50846"/>
    </source>
</evidence>
<dbReference type="InterPro" id="IPR018303">
    <property type="entry name" value="ATPase_P-typ_P_site"/>
</dbReference>
<dbReference type="InterPro" id="IPR044492">
    <property type="entry name" value="P_typ_ATPase_HD_dom"/>
</dbReference>
<reference evidence="18" key="1">
    <citation type="submission" date="2022-11" db="EMBL/GenBank/DDBJ databases">
        <authorList>
            <person name="Kikuchi T."/>
        </authorList>
    </citation>
    <scope>NUCLEOTIDE SEQUENCE</scope>
    <source>
        <strain evidence="18">PS1010</strain>
    </source>
</reference>
<keyword evidence="19" id="KW-1185">Reference proteome</keyword>
<keyword evidence="13" id="KW-0406">Ion transport</keyword>
<dbReference type="SFLD" id="SFLDF00027">
    <property type="entry name" value="p-type_atpase"/>
    <property type="match status" value="1"/>
</dbReference>
<evidence type="ECO:0000313" key="19">
    <source>
        <dbReference type="Proteomes" id="UP001152747"/>
    </source>
</evidence>
<dbReference type="CDD" id="cd00371">
    <property type="entry name" value="HMA"/>
    <property type="match status" value="4"/>
</dbReference>
<keyword evidence="9 15" id="KW-0067">ATP-binding</keyword>
<sequence>MSLLDDTFLPPPPSHPKLATGAAKNEGVLRKVAVVEIKGMTCHACVNNIQDTIAQKDGILRIQVSLEKSQGTIEYYVKKWTGEKVAESIDDMGFDCKFLREEPLIQLSNFSNDRKMTWKRAIVSIDGMTCHACVENIQENIGKLDGVRKIVVNLEKKEGTILFDSSKFTGEILAEKIDDMGFDCKLVTEDDDSEVFEEVKLTSTPRKKSRAESAVELRLNGVKYTKDASDNLEKCNFAVEGMTCASCVQYIERNVAKIEGVHGVVVALIAAKAEVTYDGRLTSSEAIAEQIHEIGYKATLIDSANSNYNRIQLVISGLGSENDAQRIESHVLSKSGIDSCSVSLATSMAQVEFSPQLIGPRDIIQVIENLGYHADLSTRDDQIRRLDHSEEVQKWKTTFLISLTCGIPVMIIMIIFHWILHTPMNPEKQTPIFTPALSLDNFLLLILCTPVQVFGGRYFYAASWKAIKHGNANMDVLIVLATTISYAYSIIVLLMAITLRWPSSPMTFFDVPPMLIVFIALGRMLEHKAKGKTSEALSKLMSLQAKEATLVTMDSDGRLTSEKGINIELVQRNDLIKIVPGAKVPVDGIVIDGISSADESFITGESMPVVKKQGSLVVGGSVNQKGVLIVKATHVGRDSTLAQIVKLVEEAQTNRAPIQQLADKIAGYFVPSVILLSLLTLVAWIIVEYNSDKNKNMEAGDRFEQALKVAFEAAITVLAIACPCSLGLATPTAVMVGTGVGATNGILIKGGEPLECVHKVSTIVFDKTGTITEGRPRVIQISSFISPISLPLRLCTYLIGATEQLSEHPIGSAVTQFAKQLLNDPIWPVTNRFHVSAGNGVTCRIEGIKQAYSGLILNNNGDGKGNNLEMPNLAEGETMLIPGTDVTLVQVANSDVTKSWKSTDSANIIIGTERMMMKHGITVTDLVKKTLSDEQRKGNISIICAINGDIVCIISIADQIKKDAPLAIYTLREMGLRVVLLTGDNSKTAESTAKQVGISEVFAEVLPNQKQEKIKQLKEFGKHKVAMVGDGVNDSPALAEADVGIAIAAGSDVAIESAGIVLVRNDLIDVVGAIKLSKKTTRRIRLNFLFAIIYNAVGIPIAAGLLRPIGIALQPWMAAAAMALSSVSVVSSSLLLKNFRKPSFATLYTPKFKQHLKLLESGNFDVEIHRGLDETAVFRTASKLSILSSKMGSLFNGSTSSLKSSSKKDRLLDSDTEDLIV</sequence>
<keyword evidence="12" id="KW-0186">Copper</keyword>
<keyword evidence="5 15" id="KW-0479">Metal-binding</keyword>
<dbReference type="FunFam" id="3.30.70.100:FF:000043">
    <property type="entry name" value="Copper-transporting ATPase 2"/>
    <property type="match status" value="1"/>
</dbReference>
<keyword evidence="11 15" id="KW-1133">Transmembrane helix</keyword>
<evidence type="ECO:0000256" key="13">
    <source>
        <dbReference type="ARBA" id="ARBA00023065"/>
    </source>
</evidence>
<keyword evidence="6" id="KW-0677">Repeat</keyword>
<dbReference type="FunFam" id="3.30.70.100:FF:000001">
    <property type="entry name" value="ATPase copper transporting beta"/>
    <property type="match status" value="3"/>
</dbReference>
<dbReference type="GO" id="GO:0005524">
    <property type="term" value="F:ATP binding"/>
    <property type="evidence" value="ECO:0007669"/>
    <property type="project" value="UniProtKB-UniRule"/>
</dbReference>
<dbReference type="PROSITE" id="PS00154">
    <property type="entry name" value="ATPASE_E1_E2"/>
    <property type="match status" value="1"/>
</dbReference>
<dbReference type="PANTHER" id="PTHR46594:SF4">
    <property type="entry name" value="P-TYPE CATION-TRANSPORTING ATPASE"/>
    <property type="match status" value="1"/>
</dbReference>
<evidence type="ECO:0000256" key="15">
    <source>
        <dbReference type="RuleBase" id="RU362081"/>
    </source>
</evidence>
<dbReference type="SUPFAM" id="SSF56784">
    <property type="entry name" value="HAD-like"/>
    <property type="match status" value="1"/>
</dbReference>
<feature type="domain" description="HMA" evidence="17">
    <location>
        <begin position="309"/>
        <end position="375"/>
    </location>
</feature>
<dbReference type="SUPFAM" id="SSF81665">
    <property type="entry name" value="Calcium ATPase, transmembrane domain M"/>
    <property type="match status" value="1"/>
</dbReference>
<evidence type="ECO:0000256" key="5">
    <source>
        <dbReference type="ARBA" id="ARBA00022723"/>
    </source>
</evidence>
<feature type="transmembrane region" description="Helical" evidence="15">
    <location>
        <begin position="505"/>
        <end position="525"/>
    </location>
</feature>
<dbReference type="Gene3D" id="2.70.150.10">
    <property type="entry name" value="Calcium-transporting ATPase, cytoplasmic transduction domain A"/>
    <property type="match status" value="1"/>
</dbReference>
<dbReference type="FunFam" id="2.70.150.10:FF:000002">
    <property type="entry name" value="Copper-transporting ATPase 1, putative"/>
    <property type="match status" value="1"/>
</dbReference>
<evidence type="ECO:0000256" key="6">
    <source>
        <dbReference type="ARBA" id="ARBA00022737"/>
    </source>
</evidence>
<feature type="transmembrane region" description="Helical" evidence="15">
    <location>
        <begin position="665"/>
        <end position="687"/>
    </location>
</feature>
<feature type="transmembrane region" description="Helical" evidence="15">
    <location>
        <begin position="707"/>
        <end position="729"/>
    </location>
</feature>
<dbReference type="GO" id="GO:0016887">
    <property type="term" value="F:ATP hydrolysis activity"/>
    <property type="evidence" value="ECO:0007669"/>
    <property type="project" value="InterPro"/>
</dbReference>
<dbReference type="FunFam" id="3.40.50.1000:FF:000144">
    <property type="entry name" value="copper-transporting ATPase 1 isoform X2"/>
    <property type="match status" value="1"/>
</dbReference>
<dbReference type="InterPro" id="IPR027256">
    <property type="entry name" value="P-typ_ATPase_IB"/>
</dbReference>
<organism evidence="18 19">
    <name type="scientific">Caenorhabditis angaria</name>
    <dbReference type="NCBI Taxonomy" id="860376"/>
    <lineage>
        <taxon>Eukaryota</taxon>
        <taxon>Metazoa</taxon>
        <taxon>Ecdysozoa</taxon>
        <taxon>Nematoda</taxon>
        <taxon>Chromadorea</taxon>
        <taxon>Rhabditida</taxon>
        <taxon>Rhabditina</taxon>
        <taxon>Rhabditomorpha</taxon>
        <taxon>Rhabditoidea</taxon>
        <taxon>Rhabditidae</taxon>
        <taxon>Peloderinae</taxon>
        <taxon>Caenorhabditis</taxon>
    </lineage>
</organism>
<evidence type="ECO:0000256" key="3">
    <source>
        <dbReference type="ARBA" id="ARBA00022448"/>
    </source>
</evidence>
<dbReference type="AlphaFoldDB" id="A0A9P1N227"/>
<dbReference type="NCBIfam" id="TIGR01525">
    <property type="entry name" value="ATPase-IB_hvy"/>
    <property type="match status" value="1"/>
</dbReference>
<feature type="transmembrane region" description="Helical" evidence="15">
    <location>
        <begin position="432"/>
        <end position="455"/>
    </location>
</feature>
<dbReference type="CDD" id="cd02094">
    <property type="entry name" value="P-type_ATPase_Cu-like"/>
    <property type="match status" value="1"/>
</dbReference>
<dbReference type="InterPro" id="IPR008250">
    <property type="entry name" value="ATPase_P-typ_transduc_dom_A_sf"/>
</dbReference>
<dbReference type="EC" id="7.2.2.8" evidence="2"/>
<dbReference type="InterPro" id="IPR023214">
    <property type="entry name" value="HAD_sf"/>
</dbReference>
<keyword evidence="3" id="KW-0813">Transport</keyword>
<keyword evidence="7 15" id="KW-0547">Nucleotide-binding</keyword>
<dbReference type="Gene3D" id="3.40.1110.10">
    <property type="entry name" value="Calcium-transporting ATPase, cytoplasmic domain N"/>
    <property type="match status" value="1"/>
</dbReference>
<evidence type="ECO:0000256" key="11">
    <source>
        <dbReference type="ARBA" id="ARBA00022989"/>
    </source>
</evidence>
<dbReference type="InterPro" id="IPR023298">
    <property type="entry name" value="ATPase_P-typ_TM_dom_sf"/>
</dbReference>
<evidence type="ECO:0000256" key="8">
    <source>
        <dbReference type="ARBA" id="ARBA00022796"/>
    </source>
</evidence>
<dbReference type="EMBL" id="CANHGI010000003">
    <property type="protein sequence ID" value="CAI5444971.1"/>
    <property type="molecule type" value="Genomic_DNA"/>
</dbReference>
<dbReference type="InterPro" id="IPR001757">
    <property type="entry name" value="P_typ_ATPase"/>
</dbReference>
<evidence type="ECO:0000256" key="12">
    <source>
        <dbReference type="ARBA" id="ARBA00023008"/>
    </source>
</evidence>
<feature type="transmembrane region" description="Helical" evidence="15">
    <location>
        <begin position="1116"/>
        <end position="1136"/>
    </location>
</feature>
<dbReference type="InterPro" id="IPR059000">
    <property type="entry name" value="ATPase_P-type_domA"/>
</dbReference>
<dbReference type="GO" id="GO:0016020">
    <property type="term" value="C:membrane"/>
    <property type="evidence" value="ECO:0007669"/>
    <property type="project" value="UniProtKB-SubCell"/>
</dbReference>
<feature type="transmembrane region" description="Helical" evidence="15">
    <location>
        <begin position="399"/>
        <end position="420"/>
    </location>
</feature>
<dbReference type="PRINTS" id="PR00119">
    <property type="entry name" value="CATATPASE"/>
</dbReference>
<protein>
    <recommendedName>
        <fullName evidence="2">P-type Cu(+) transporter</fullName>
        <ecNumber evidence="2">7.2.2.8</ecNumber>
    </recommendedName>
</protein>
<dbReference type="SFLD" id="SFLDG00002">
    <property type="entry name" value="C1.7:_P-type_atpase_like"/>
    <property type="match status" value="1"/>
</dbReference>
<dbReference type="Pfam" id="PF00122">
    <property type="entry name" value="E1-E2_ATPase"/>
    <property type="match status" value="1"/>
</dbReference>
<evidence type="ECO:0000313" key="18">
    <source>
        <dbReference type="EMBL" id="CAI5444971.1"/>
    </source>
</evidence>
<dbReference type="GO" id="GO:0005507">
    <property type="term" value="F:copper ion binding"/>
    <property type="evidence" value="ECO:0007669"/>
    <property type="project" value="InterPro"/>
</dbReference>
<proteinExistence type="inferred from homology"/>
<dbReference type="PANTHER" id="PTHR46594">
    <property type="entry name" value="P-TYPE CATION-TRANSPORTING ATPASE"/>
    <property type="match status" value="1"/>
</dbReference>
<feature type="domain" description="HMA" evidence="17">
    <location>
        <begin position="119"/>
        <end position="185"/>
    </location>
</feature>
<evidence type="ECO:0000256" key="9">
    <source>
        <dbReference type="ARBA" id="ARBA00022840"/>
    </source>
</evidence>
<dbReference type="Proteomes" id="UP001152747">
    <property type="component" value="Unassembled WGS sequence"/>
</dbReference>
<dbReference type="Gene3D" id="3.30.70.100">
    <property type="match status" value="4"/>
</dbReference>
<evidence type="ECO:0000256" key="10">
    <source>
        <dbReference type="ARBA" id="ARBA00022967"/>
    </source>
</evidence>
<dbReference type="InterPro" id="IPR023299">
    <property type="entry name" value="ATPase_P-typ_cyto_dom_N"/>
</dbReference>
<dbReference type="Gene3D" id="3.40.50.1000">
    <property type="entry name" value="HAD superfamily/HAD-like"/>
    <property type="match status" value="1"/>
</dbReference>
<feature type="transmembrane region" description="Helical" evidence="15">
    <location>
        <begin position="476"/>
        <end position="499"/>
    </location>
</feature>
<dbReference type="SUPFAM" id="SSF55008">
    <property type="entry name" value="HMA, heavy metal-associated domain"/>
    <property type="match status" value="4"/>
</dbReference>
<dbReference type="Pfam" id="PF00403">
    <property type="entry name" value="HMA"/>
    <property type="match status" value="4"/>
</dbReference>
<dbReference type="InterPro" id="IPR006122">
    <property type="entry name" value="HMA_Cu_ion-bd"/>
</dbReference>
<feature type="transmembrane region" description="Helical" evidence="15">
    <location>
        <begin position="1088"/>
        <end position="1110"/>
    </location>
</feature>
<keyword evidence="10" id="KW-1278">Translocase</keyword>
<keyword evidence="8" id="KW-0187">Copper transport</keyword>
<evidence type="ECO:0000256" key="2">
    <source>
        <dbReference type="ARBA" id="ARBA00012517"/>
    </source>
</evidence>
<feature type="region of interest" description="Disordered" evidence="16">
    <location>
        <begin position="1"/>
        <end position="20"/>
    </location>
</feature>
<dbReference type="InterPro" id="IPR006121">
    <property type="entry name" value="HMA_dom"/>
</dbReference>
<dbReference type="InterPro" id="IPR036163">
    <property type="entry name" value="HMA_dom_sf"/>
</dbReference>
<comment type="similarity">
    <text evidence="15">Belongs to the cation transport ATPase (P-type) (TC 3.A.3) family. Type IB subfamily.</text>
</comment>
<evidence type="ECO:0000256" key="4">
    <source>
        <dbReference type="ARBA" id="ARBA00022692"/>
    </source>
</evidence>
<dbReference type="GO" id="GO:0140581">
    <property type="term" value="F:P-type monovalent copper transporter activity"/>
    <property type="evidence" value="ECO:0007669"/>
    <property type="project" value="UniProtKB-EC"/>
</dbReference>
<evidence type="ECO:0000256" key="16">
    <source>
        <dbReference type="SAM" id="MobiDB-lite"/>
    </source>
</evidence>
<keyword evidence="14 15" id="KW-0472">Membrane</keyword>
<gene>
    <name evidence="18" type="ORF">CAMP_LOCUS7608</name>
</gene>
<feature type="domain" description="HMA" evidence="17">
    <location>
        <begin position="31"/>
        <end position="97"/>
    </location>
</feature>
<dbReference type="SFLD" id="SFLDS00003">
    <property type="entry name" value="Haloacid_Dehalogenase"/>
    <property type="match status" value="1"/>
</dbReference>
<dbReference type="InterPro" id="IPR017969">
    <property type="entry name" value="Heavy-metal-associated_CS"/>
</dbReference>
<evidence type="ECO:0000256" key="1">
    <source>
        <dbReference type="ARBA" id="ARBA00004166"/>
    </source>
</evidence>
<dbReference type="Pfam" id="PF00702">
    <property type="entry name" value="Hydrolase"/>
    <property type="match status" value="1"/>
</dbReference>
<name>A0A9P1N227_9PELO</name>
<feature type="domain" description="HMA" evidence="17">
    <location>
        <begin position="233"/>
        <end position="299"/>
    </location>
</feature>
<dbReference type="PRINTS" id="PR00942">
    <property type="entry name" value="CUATPASEI"/>
</dbReference>
<dbReference type="OrthoDB" id="432719at2759"/>
<dbReference type="SUPFAM" id="SSF81653">
    <property type="entry name" value="Calcium ATPase, transduction domain A"/>
    <property type="match status" value="1"/>
</dbReference>
<dbReference type="NCBIfam" id="TIGR01494">
    <property type="entry name" value="ATPase_P-type"/>
    <property type="match status" value="2"/>
</dbReference>
<comment type="caution">
    <text evidence="18">The sequence shown here is derived from an EMBL/GenBank/DDBJ whole genome shotgun (WGS) entry which is preliminary data.</text>
</comment>
<dbReference type="NCBIfam" id="TIGR00003">
    <property type="entry name" value="copper ion binding protein"/>
    <property type="match status" value="3"/>
</dbReference>
<keyword evidence="4 15" id="KW-0812">Transmembrane</keyword>
<accession>A0A9P1N227</accession>
<dbReference type="PROSITE" id="PS01047">
    <property type="entry name" value="HMA_1"/>
    <property type="match status" value="3"/>
</dbReference>